<sequence length="75" mass="8073">MVNYHVKTTLGPPVILMVVTTKVAKASLDKALAEDGDIEGILGSPRLPIVAEPPLDLQKPLIIKIDSPGNHHEKQ</sequence>
<name>A0A834M1S4_RHOSS</name>
<evidence type="ECO:0000313" key="2">
    <source>
        <dbReference type="Proteomes" id="UP000626092"/>
    </source>
</evidence>
<evidence type="ECO:0000313" key="1">
    <source>
        <dbReference type="EMBL" id="KAF7153913.1"/>
    </source>
</evidence>
<dbReference type="Proteomes" id="UP000626092">
    <property type="component" value="Unassembled WGS sequence"/>
</dbReference>
<protein>
    <submittedName>
        <fullName evidence="1">Uncharacterized protein</fullName>
    </submittedName>
</protein>
<comment type="caution">
    <text evidence="1">The sequence shown here is derived from an EMBL/GenBank/DDBJ whole genome shotgun (WGS) entry which is preliminary data.</text>
</comment>
<dbReference type="EMBL" id="WJXA01000001">
    <property type="protein sequence ID" value="KAF7153913.1"/>
    <property type="molecule type" value="Genomic_DNA"/>
</dbReference>
<dbReference type="AlphaFoldDB" id="A0A834M1S4"/>
<reference evidence="1" key="1">
    <citation type="submission" date="2019-11" db="EMBL/GenBank/DDBJ databases">
        <authorList>
            <person name="Liu Y."/>
            <person name="Hou J."/>
            <person name="Li T.-Q."/>
            <person name="Guan C.-H."/>
            <person name="Wu X."/>
            <person name="Wu H.-Z."/>
            <person name="Ling F."/>
            <person name="Zhang R."/>
            <person name="Shi X.-G."/>
            <person name="Ren J.-P."/>
            <person name="Chen E.-F."/>
            <person name="Sun J.-M."/>
        </authorList>
    </citation>
    <scope>NUCLEOTIDE SEQUENCE</scope>
    <source>
        <strain evidence="1">Adult_tree_wgs_1</strain>
        <tissue evidence="1">Leaves</tissue>
    </source>
</reference>
<keyword evidence="2" id="KW-1185">Reference proteome</keyword>
<organism evidence="1 2">
    <name type="scientific">Rhododendron simsii</name>
    <name type="common">Sims's rhododendron</name>
    <dbReference type="NCBI Taxonomy" id="118357"/>
    <lineage>
        <taxon>Eukaryota</taxon>
        <taxon>Viridiplantae</taxon>
        <taxon>Streptophyta</taxon>
        <taxon>Embryophyta</taxon>
        <taxon>Tracheophyta</taxon>
        <taxon>Spermatophyta</taxon>
        <taxon>Magnoliopsida</taxon>
        <taxon>eudicotyledons</taxon>
        <taxon>Gunneridae</taxon>
        <taxon>Pentapetalae</taxon>
        <taxon>asterids</taxon>
        <taxon>Ericales</taxon>
        <taxon>Ericaceae</taxon>
        <taxon>Ericoideae</taxon>
        <taxon>Rhodoreae</taxon>
        <taxon>Rhododendron</taxon>
    </lineage>
</organism>
<dbReference type="OrthoDB" id="1745705at2759"/>
<accession>A0A834M1S4</accession>
<proteinExistence type="predicted"/>
<gene>
    <name evidence="1" type="ORF">RHSIM_Rhsim01G0275600</name>
</gene>